<reference evidence="3 4" key="1">
    <citation type="submission" date="2019-04" db="EMBL/GenBank/DDBJ databases">
        <title>High contiguity whole genome sequence and gene annotation resource for two Venturia nashicola isolates.</title>
        <authorList>
            <person name="Prokchorchik M."/>
            <person name="Won K."/>
            <person name="Lee Y."/>
            <person name="Choi E.D."/>
            <person name="Segonzac C."/>
            <person name="Sohn K.H."/>
        </authorList>
    </citation>
    <scope>NUCLEOTIDE SEQUENCE [LARGE SCALE GENOMIC DNA]</scope>
    <source>
        <strain evidence="3 4">PRI2</strain>
    </source>
</reference>
<dbReference type="InterPro" id="IPR003226">
    <property type="entry name" value="MYG1_exonuclease"/>
</dbReference>
<proteinExistence type="inferred from homology"/>
<feature type="region of interest" description="Disordered" evidence="2">
    <location>
        <begin position="1"/>
        <end position="20"/>
    </location>
</feature>
<dbReference type="STRING" id="86259.A0A4Z1P0E2"/>
<dbReference type="GO" id="GO:0005737">
    <property type="term" value="C:cytoplasm"/>
    <property type="evidence" value="ECO:0007669"/>
    <property type="project" value="TreeGrafter"/>
</dbReference>
<sequence>MSDPLPKRQKTSPPLIGTHNGHFHADEALAVWFLRQLPTYKDSSLVRTRDQTTLDTCHTVVDVGGEYNHDKNRYDHHQRGFEETFDTTHKTKLSAAGLVYKHLGKDVIANHTGLAIDSQDAELLYQKLYDGLVEAVDANDNGISVYDSKEILEHGIEKRFEDSGFTLASYVGSLNHSHPRAAEDDSAEVKQQKEDERFERASAFVGELFAMKLEGKFSAWLPARAKVLEAFNNRTKHDASGKIMVLNEGLPWGDHLYKFEASTSTPDDQKVLYVLFPENDEADSKWRIRSVSMEGAGFTNRKDLPDAWKGLRDEELDKVSGIPGGVFIHASGFIGGNKTFDGALAMAKKAIA</sequence>
<evidence type="ECO:0000313" key="4">
    <source>
        <dbReference type="Proteomes" id="UP000298493"/>
    </source>
</evidence>
<comment type="caution">
    <text evidence="3">The sequence shown here is derived from an EMBL/GenBank/DDBJ whole genome shotgun (WGS) entry which is preliminary data.</text>
</comment>
<comment type="similarity">
    <text evidence="1">Belongs to the MYG1 family.</text>
</comment>
<organism evidence="3 4">
    <name type="scientific">Venturia nashicola</name>
    <dbReference type="NCBI Taxonomy" id="86259"/>
    <lineage>
        <taxon>Eukaryota</taxon>
        <taxon>Fungi</taxon>
        <taxon>Dikarya</taxon>
        <taxon>Ascomycota</taxon>
        <taxon>Pezizomycotina</taxon>
        <taxon>Dothideomycetes</taxon>
        <taxon>Pleosporomycetidae</taxon>
        <taxon>Venturiales</taxon>
        <taxon>Venturiaceae</taxon>
        <taxon>Venturia</taxon>
    </lineage>
</organism>
<gene>
    <name evidence="3" type="ORF">E6O75_ATG01624</name>
</gene>
<evidence type="ECO:0000256" key="2">
    <source>
        <dbReference type="SAM" id="MobiDB-lite"/>
    </source>
</evidence>
<protein>
    <submittedName>
        <fullName evidence="3">Mitochondrial outer membrane protein porin</fullName>
    </submittedName>
</protein>
<dbReference type="PANTHER" id="PTHR11215:SF1">
    <property type="entry name" value="MYG1 EXONUCLEASE"/>
    <property type="match status" value="1"/>
</dbReference>
<dbReference type="AlphaFoldDB" id="A0A4Z1P0E2"/>
<dbReference type="GO" id="GO:0005634">
    <property type="term" value="C:nucleus"/>
    <property type="evidence" value="ECO:0007669"/>
    <property type="project" value="TreeGrafter"/>
</dbReference>
<keyword evidence="4" id="KW-1185">Reference proteome</keyword>
<dbReference type="EMBL" id="SNSC02000025">
    <property type="protein sequence ID" value="TID13646.1"/>
    <property type="molecule type" value="Genomic_DNA"/>
</dbReference>
<evidence type="ECO:0000313" key="3">
    <source>
        <dbReference type="EMBL" id="TID13646.1"/>
    </source>
</evidence>
<evidence type="ECO:0000256" key="1">
    <source>
        <dbReference type="ARBA" id="ARBA00010105"/>
    </source>
</evidence>
<dbReference type="Proteomes" id="UP000298493">
    <property type="component" value="Unassembled WGS sequence"/>
</dbReference>
<dbReference type="Pfam" id="PF03690">
    <property type="entry name" value="MYG1_exonuc"/>
    <property type="match status" value="1"/>
</dbReference>
<name>A0A4Z1P0E2_9PEZI</name>
<accession>A0A4Z1P0E2</accession>
<dbReference type="PANTHER" id="PTHR11215">
    <property type="entry name" value="METAL DEPENDENT HYDROLASE - RELATED"/>
    <property type="match status" value="1"/>
</dbReference>